<dbReference type="InterPro" id="IPR024083">
    <property type="entry name" value="Fumarase/histidase_N"/>
</dbReference>
<dbReference type="CDD" id="cd01359">
    <property type="entry name" value="Argininosuccinate_lyase"/>
    <property type="match status" value="1"/>
</dbReference>
<comment type="similarity">
    <text evidence="3">Belongs to the lyase 1 family. Argininosuccinate lyase subfamily.</text>
</comment>
<keyword evidence="6" id="KW-0808">Transferase</keyword>
<reference evidence="13 14" key="1">
    <citation type="journal article" date="2019" name="Sci. Rep.">
        <title>Comparative genomics of chytrid fungi reveal insights into the obligate biotrophic and pathogenic lifestyle of Synchytrium endobioticum.</title>
        <authorList>
            <person name="van de Vossenberg B.T.L.H."/>
            <person name="Warris S."/>
            <person name="Nguyen H.D.T."/>
            <person name="van Gent-Pelzer M.P.E."/>
            <person name="Joly D.L."/>
            <person name="van de Geest H.C."/>
            <person name="Bonants P.J.M."/>
            <person name="Smith D.S."/>
            <person name="Levesque C.A."/>
            <person name="van der Lee T.A.J."/>
        </authorList>
    </citation>
    <scope>NUCLEOTIDE SEQUENCE [LARGE SCALE GENOMIC DNA]</scope>
    <source>
        <strain evidence="13 14">LEV6574</strain>
    </source>
</reference>
<dbReference type="FunFam" id="1.20.200.10:FF:000002">
    <property type="entry name" value="Argininosuccinate lyase"/>
    <property type="match status" value="1"/>
</dbReference>
<dbReference type="InterPro" id="IPR009049">
    <property type="entry name" value="Argininosuccinate_lyase"/>
</dbReference>
<dbReference type="InterPro" id="IPR008948">
    <property type="entry name" value="L-Aspartase-like"/>
</dbReference>
<feature type="transmembrane region" description="Helical" evidence="8">
    <location>
        <begin position="930"/>
        <end position="948"/>
    </location>
</feature>
<dbReference type="Pfam" id="PF00206">
    <property type="entry name" value="Lyase_1"/>
    <property type="match status" value="1"/>
</dbReference>
<dbReference type="Pfam" id="PF14698">
    <property type="entry name" value="ASL_C2"/>
    <property type="match status" value="1"/>
</dbReference>
<dbReference type="SUPFAM" id="SSF53756">
    <property type="entry name" value="UDP-Glycosyltransferase/glycogen phosphorylase"/>
    <property type="match status" value="1"/>
</dbReference>
<dbReference type="GO" id="GO:0042450">
    <property type="term" value="P:L-arginine biosynthetic process via ornithine"/>
    <property type="evidence" value="ECO:0007669"/>
    <property type="project" value="InterPro"/>
</dbReference>
<dbReference type="Proteomes" id="UP000320475">
    <property type="component" value="Unassembled WGS sequence"/>
</dbReference>
<dbReference type="InterPro" id="IPR001296">
    <property type="entry name" value="Glyco_trans_1"/>
</dbReference>
<evidence type="ECO:0000256" key="3">
    <source>
        <dbReference type="ARBA" id="ARBA00010755"/>
    </source>
</evidence>
<dbReference type="AlphaFoldDB" id="A0A507CI82"/>
<dbReference type="NCBIfam" id="TIGR00838">
    <property type="entry name" value="argH"/>
    <property type="match status" value="1"/>
</dbReference>
<sequence length="951" mass="106437">MSLWGGRFTGKTDPLMEAFNASFSFDQRLCKADIRGSQTYAKALSRTGLISSEECDKLVSGLEQVLQEWASNTFKSQPSDEDIHTANERRLGEIIGTKLAGKLHTGRSRNDQVATDMRIWVRDESANILEYLRALISVAVHRAQQEIDVIMPGYTHLQRAQPIRWSHWLLSYAWSWKADYDRLVSIVERNNQLPLGSGALAGHVFGIDRDFLAKELGFTTVITNSLYGVSDRDFIAEWLFWSSLTMIHLSRWAEDLILYSTSEFGFVHLADAYSTGSSLMPHKKNPDSLELIRGKSGRVYGDMAGFLVTLKGLPSTYNKDLQEDKEPLFDAIDTISGCLQISAGVLSTMSIHPDKMKANLSMDMLATDVAEYLVRKGVPFRETHHIAGQAVRLAEERKCGINQLSVPDYKSLHPAFDEDVAGVFDYEQSVENRNVAGGTSRRAVLAQIEQLKEWSNVNRPNVTCGQRSGGHKMPYNIAFVHPDLGIGGAERLVVDAALGLQSKGHQVTFYTSHHDLNHCFEETRNGTLKVRVYGDFLPRSIIKMGHILFAMMRSTYLAIMMITTQPAYDLMIVDQLSVSIPIFRLSNAKILFYCHFPDKLLTARESILKKLYRIPVDYAEELTTKMADEIVVNSAFTSTIFESSFRRIRKRPQVLHPGLQISAYIGQNTNDPLSDDSIRAMLSNKTTFVSINRFERKKNLALAIESFATIVKGYDKSDKLRLVMAGGYDPRVTENVEYLAELAALCAALSLTHHTIFPMQPSKAIPQSTQILFLPSFTNAQRTYLLSTSIALLYTPKNEHFGIVPLEAMISSCIVIASNSGGPKETVVNNVTGYLVDDTIDGFGGAMLKVLNDLREEKRKDMGRLGRERVHEFFSLDRFTMQLEIVIQSIMEGKCEREGVETFRRFRYVLSSILVGLLGAGYVVMIHGGATVMLMGALGCIVGLLMWINNV</sequence>
<evidence type="ECO:0000259" key="12">
    <source>
        <dbReference type="Pfam" id="PF14698"/>
    </source>
</evidence>
<dbReference type="PANTHER" id="PTHR43814:SF1">
    <property type="entry name" value="ARGININOSUCCINATE LYASE"/>
    <property type="match status" value="1"/>
</dbReference>
<evidence type="ECO:0000256" key="6">
    <source>
        <dbReference type="ARBA" id="ARBA00022676"/>
    </source>
</evidence>
<dbReference type="EMBL" id="QEAM01000504">
    <property type="protein sequence ID" value="TPX39281.1"/>
    <property type="molecule type" value="Genomic_DNA"/>
</dbReference>
<dbReference type="Gene3D" id="1.10.275.10">
    <property type="entry name" value="Fumarase/aspartase (N-terminal domain)"/>
    <property type="match status" value="1"/>
</dbReference>
<keyword evidence="13" id="KW-0456">Lyase</keyword>
<evidence type="ECO:0000256" key="8">
    <source>
        <dbReference type="SAM" id="Phobius"/>
    </source>
</evidence>
<dbReference type="PROSITE" id="PS00163">
    <property type="entry name" value="FUMARATE_LYASES"/>
    <property type="match status" value="1"/>
</dbReference>
<keyword evidence="8" id="KW-0812">Transmembrane</keyword>
<evidence type="ECO:0000256" key="2">
    <source>
        <dbReference type="ARBA" id="ARBA00004941"/>
    </source>
</evidence>
<feature type="domain" description="Glycosyltransferase subfamily 4-like N-terminal" evidence="11">
    <location>
        <begin position="486"/>
        <end position="659"/>
    </location>
</feature>
<dbReference type="InterPro" id="IPR022761">
    <property type="entry name" value="Fumarate_lyase_N"/>
</dbReference>
<dbReference type="Pfam" id="PF00534">
    <property type="entry name" value="Glycos_transf_1"/>
    <property type="match status" value="1"/>
</dbReference>
<dbReference type="Gene3D" id="3.40.50.2000">
    <property type="entry name" value="Glycogen Phosphorylase B"/>
    <property type="match status" value="2"/>
</dbReference>
<keyword evidence="6" id="KW-0328">Glycosyltransferase</keyword>
<comment type="catalytic activity">
    <reaction evidence="1">
        <text>2-(N(omega)-L-arginino)succinate = fumarate + L-arginine</text>
        <dbReference type="Rhea" id="RHEA:24020"/>
        <dbReference type="ChEBI" id="CHEBI:29806"/>
        <dbReference type="ChEBI" id="CHEBI:32682"/>
        <dbReference type="ChEBI" id="CHEBI:57472"/>
        <dbReference type="EC" id="4.3.2.1"/>
    </reaction>
</comment>
<dbReference type="Gene3D" id="1.20.200.10">
    <property type="entry name" value="Fumarase/aspartase (Central domain)"/>
    <property type="match status" value="1"/>
</dbReference>
<accession>A0A507CI82</accession>
<dbReference type="FunFam" id="1.10.275.10:FF:000002">
    <property type="entry name" value="Argininosuccinate lyase"/>
    <property type="match status" value="1"/>
</dbReference>
<dbReference type="Gene3D" id="1.10.40.30">
    <property type="entry name" value="Fumarase/aspartase (C-terminal domain)"/>
    <property type="match status" value="1"/>
</dbReference>
<keyword evidence="8" id="KW-0472">Membrane</keyword>
<dbReference type="PRINTS" id="PR00145">
    <property type="entry name" value="ARGSUCLYASE"/>
</dbReference>
<dbReference type="HAMAP" id="MF_00006">
    <property type="entry name" value="Arg_succ_lyase"/>
    <property type="match status" value="1"/>
</dbReference>
<evidence type="ECO:0000259" key="10">
    <source>
        <dbReference type="Pfam" id="PF00534"/>
    </source>
</evidence>
<evidence type="ECO:0000256" key="1">
    <source>
        <dbReference type="ARBA" id="ARBA00000985"/>
    </source>
</evidence>
<feature type="domain" description="Glycosyl transferase family 1" evidence="10">
    <location>
        <begin position="683"/>
        <end position="868"/>
    </location>
</feature>
<evidence type="ECO:0000256" key="4">
    <source>
        <dbReference type="ARBA" id="ARBA00012338"/>
    </source>
</evidence>
<evidence type="ECO:0000313" key="14">
    <source>
        <dbReference type="Proteomes" id="UP000320475"/>
    </source>
</evidence>
<evidence type="ECO:0000256" key="7">
    <source>
        <dbReference type="ARBA" id="ARBA00032749"/>
    </source>
</evidence>
<dbReference type="CDD" id="cd03805">
    <property type="entry name" value="GT4_ALG2-like"/>
    <property type="match status" value="1"/>
</dbReference>
<comment type="pathway">
    <text evidence="2">Amino-acid biosynthesis; L-arginine biosynthesis; L-arginine from L-ornithine and carbamoyl phosphate: step 3/3.</text>
</comment>
<dbReference type="InterPro" id="IPR000362">
    <property type="entry name" value="Fumarate_lyase_fam"/>
</dbReference>
<dbReference type="InterPro" id="IPR020557">
    <property type="entry name" value="Fumarate_lyase_CS"/>
</dbReference>
<evidence type="ECO:0000259" key="11">
    <source>
        <dbReference type="Pfam" id="PF13439"/>
    </source>
</evidence>
<evidence type="ECO:0000259" key="9">
    <source>
        <dbReference type="Pfam" id="PF00206"/>
    </source>
</evidence>
<dbReference type="Pfam" id="PF13439">
    <property type="entry name" value="Glyco_transf_4"/>
    <property type="match status" value="1"/>
</dbReference>
<dbReference type="PANTHER" id="PTHR43814">
    <property type="entry name" value="ARGININOSUCCINATE LYASE"/>
    <property type="match status" value="1"/>
</dbReference>
<dbReference type="InterPro" id="IPR028098">
    <property type="entry name" value="Glyco_trans_4-like_N"/>
</dbReference>
<dbReference type="VEuPathDB" id="FungiDB:SeMB42_g06621"/>
<dbReference type="GO" id="GO:0004056">
    <property type="term" value="F:argininosuccinate lyase activity"/>
    <property type="evidence" value="ECO:0007669"/>
    <property type="project" value="UniProtKB-EC"/>
</dbReference>
<dbReference type="PRINTS" id="PR00149">
    <property type="entry name" value="FUMRATELYASE"/>
</dbReference>
<feature type="domain" description="Argininosuccinate lyase C-terminal" evidence="12">
    <location>
        <begin position="364"/>
        <end position="431"/>
    </location>
</feature>
<evidence type="ECO:0000256" key="5">
    <source>
        <dbReference type="ARBA" id="ARBA00019698"/>
    </source>
</evidence>
<protein>
    <recommendedName>
        <fullName evidence="5">Argininosuccinate lyase</fullName>
        <ecNumber evidence="4">4.3.2.1</ecNumber>
    </recommendedName>
    <alternativeName>
        <fullName evidence="7">Arginosuccinase</fullName>
    </alternativeName>
</protein>
<dbReference type="OrthoDB" id="2561043at2759"/>
<dbReference type="SUPFAM" id="SSF48557">
    <property type="entry name" value="L-aspartase-like"/>
    <property type="match status" value="1"/>
</dbReference>
<dbReference type="InterPro" id="IPR029419">
    <property type="entry name" value="Arg_succ_lyase_C"/>
</dbReference>
<comment type="caution">
    <text evidence="13">The sequence shown here is derived from an EMBL/GenBank/DDBJ whole genome shotgun (WGS) entry which is preliminary data.</text>
</comment>
<gene>
    <name evidence="13" type="primary">ARG4</name>
    <name evidence="13" type="ORF">SeLEV6574_g07333</name>
</gene>
<evidence type="ECO:0000313" key="13">
    <source>
        <dbReference type="EMBL" id="TPX39281.1"/>
    </source>
</evidence>
<dbReference type="FunFam" id="1.10.40.30:FF:000001">
    <property type="entry name" value="Argininosuccinate lyase"/>
    <property type="match status" value="1"/>
</dbReference>
<proteinExistence type="inferred from homology"/>
<organism evidence="13 14">
    <name type="scientific">Synchytrium endobioticum</name>
    <dbReference type="NCBI Taxonomy" id="286115"/>
    <lineage>
        <taxon>Eukaryota</taxon>
        <taxon>Fungi</taxon>
        <taxon>Fungi incertae sedis</taxon>
        <taxon>Chytridiomycota</taxon>
        <taxon>Chytridiomycota incertae sedis</taxon>
        <taxon>Chytridiomycetes</taxon>
        <taxon>Synchytriales</taxon>
        <taxon>Synchytriaceae</taxon>
        <taxon>Synchytrium</taxon>
    </lineage>
</organism>
<dbReference type="EC" id="4.3.2.1" evidence="4"/>
<keyword evidence="8" id="KW-1133">Transmembrane helix</keyword>
<feature type="domain" description="Fumarate lyase N-terminal" evidence="9">
    <location>
        <begin position="6"/>
        <end position="301"/>
    </location>
</feature>
<name>A0A507CI82_9FUNG</name>
<dbReference type="GO" id="GO:0005829">
    <property type="term" value="C:cytosol"/>
    <property type="evidence" value="ECO:0007669"/>
    <property type="project" value="TreeGrafter"/>
</dbReference>
<dbReference type="GO" id="GO:0016757">
    <property type="term" value="F:glycosyltransferase activity"/>
    <property type="evidence" value="ECO:0007669"/>
    <property type="project" value="UniProtKB-KW"/>
</dbReference>